<keyword evidence="2" id="KW-0808">Transferase</keyword>
<evidence type="ECO:0000259" key="1">
    <source>
        <dbReference type="Pfam" id="PF00535"/>
    </source>
</evidence>
<proteinExistence type="predicted"/>
<dbReference type="Gene3D" id="3.90.550.10">
    <property type="entry name" value="Spore Coat Polysaccharide Biosynthesis Protein SpsA, Chain A"/>
    <property type="match status" value="1"/>
</dbReference>
<evidence type="ECO:0000313" key="2">
    <source>
        <dbReference type="EMBL" id="MST78368.1"/>
    </source>
</evidence>
<reference evidence="2 3" key="1">
    <citation type="submission" date="2019-08" db="EMBL/GenBank/DDBJ databases">
        <title>In-depth cultivation of the pig gut microbiome towards novel bacterial diversity and tailored functional studies.</title>
        <authorList>
            <person name="Wylensek D."/>
            <person name="Hitch T.C.A."/>
            <person name="Clavel T."/>
        </authorList>
    </citation>
    <scope>NUCLEOTIDE SEQUENCE [LARGE SCALE GENOMIC DNA]</scope>
    <source>
        <strain evidence="2 3">LKV-178-WT-2C</strain>
    </source>
</reference>
<comment type="caution">
    <text evidence="2">The sequence shown here is derived from an EMBL/GenBank/DDBJ whole genome shotgun (WGS) entry which is preliminary data.</text>
</comment>
<dbReference type="InterPro" id="IPR001173">
    <property type="entry name" value="Glyco_trans_2-like"/>
</dbReference>
<dbReference type="CDD" id="cd04185">
    <property type="entry name" value="GT_2_like_b"/>
    <property type="match status" value="1"/>
</dbReference>
<dbReference type="EMBL" id="VUNF01000027">
    <property type="protein sequence ID" value="MST78368.1"/>
    <property type="molecule type" value="Genomic_DNA"/>
</dbReference>
<sequence length="302" mass="35136">MEKITAVVVTYNRKELLMKTINALRNQTRALESIIVVNNGSTDGTDIWLDSQDDLTVFHQVNCGGSGGFYRGIKEAYDAGFDRIWCMDDDVFPYPTCLADMLDVSGENIGILCPERYMNGNVFLSEFKKLNLSNPFKSLYGPPVTINETHKGLPIEIESMSFEGPLICREVVEKIGLPNKDLFIIFDDTEYSYRAVKAGFKVLYIPNAKMDKHYFAQNKTKEEQIIANKWKYWYGLRNNAYFCHHYGTNFIFKNFGEYRYLLKMLLTMLYNLPRNHKYEWTDVIKLFVIDRMGRKEKLGLFQ</sequence>
<protein>
    <submittedName>
        <fullName evidence="2">Glycosyltransferase</fullName>
    </submittedName>
</protein>
<name>A0A6I2U1C7_9BACT</name>
<dbReference type="AlphaFoldDB" id="A0A6I2U1C7"/>
<dbReference type="Pfam" id="PF00535">
    <property type="entry name" value="Glycos_transf_2"/>
    <property type="match status" value="1"/>
</dbReference>
<feature type="domain" description="Glycosyltransferase 2-like" evidence="1">
    <location>
        <begin position="6"/>
        <end position="140"/>
    </location>
</feature>
<accession>A0A6I2U1C7</accession>
<dbReference type="Proteomes" id="UP000450161">
    <property type="component" value="Unassembled WGS sequence"/>
</dbReference>
<organism evidence="2 3">
    <name type="scientific">Segatella copri</name>
    <dbReference type="NCBI Taxonomy" id="165179"/>
    <lineage>
        <taxon>Bacteria</taxon>
        <taxon>Pseudomonadati</taxon>
        <taxon>Bacteroidota</taxon>
        <taxon>Bacteroidia</taxon>
        <taxon>Bacteroidales</taxon>
        <taxon>Prevotellaceae</taxon>
        <taxon>Segatella</taxon>
    </lineage>
</organism>
<evidence type="ECO:0000313" key="3">
    <source>
        <dbReference type="Proteomes" id="UP000450161"/>
    </source>
</evidence>
<dbReference type="SUPFAM" id="SSF53448">
    <property type="entry name" value="Nucleotide-diphospho-sugar transferases"/>
    <property type="match status" value="1"/>
</dbReference>
<dbReference type="PANTHER" id="PTHR43685:SF2">
    <property type="entry name" value="GLYCOSYLTRANSFERASE 2-LIKE DOMAIN-CONTAINING PROTEIN"/>
    <property type="match status" value="1"/>
</dbReference>
<dbReference type="InterPro" id="IPR050834">
    <property type="entry name" value="Glycosyltransf_2"/>
</dbReference>
<dbReference type="InterPro" id="IPR029044">
    <property type="entry name" value="Nucleotide-diphossugar_trans"/>
</dbReference>
<gene>
    <name evidence="2" type="ORF">FYJ72_12000</name>
</gene>
<dbReference type="GO" id="GO:0016740">
    <property type="term" value="F:transferase activity"/>
    <property type="evidence" value="ECO:0007669"/>
    <property type="project" value="UniProtKB-KW"/>
</dbReference>
<dbReference type="RefSeq" id="WP_154482329.1">
    <property type="nucleotide sequence ID" value="NZ_VUNF01000027.1"/>
</dbReference>
<dbReference type="PANTHER" id="PTHR43685">
    <property type="entry name" value="GLYCOSYLTRANSFERASE"/>
    <property type="match status" value="1"/>
</dbReference>